<reference evidence="1 2" key="1">
    <citation type="submission" date="2019-12" db="EMBL/GenBank/DDBJ databases">
        <authorList>
            <person name="Alioto T."/>
            <person name="Alioto T."/>
            <person name="Gomez Garrido J."/>
        </authorList>
    </citation>
    <scope>NUCLEOTIDE SEQUENCE [LARGE SCALE GENOMIC DNA]</scope>
</reference>
<dbReference type="AlphaFoldDB" id="A0A8S0SNS1"/>
<protein>
    <submittedName>
        <fullName evidence="1">Uncharacterized protein</fullName>
    </submittedName>
</protein>
<dbReference type="OrthoDB" id="765176at2759"/>
<dbReference type="Gramene" id="OE9A118602T1">
    <property type="protein sequence ID" value="OE9A118602C1"/>
    <property type="gene ID" value="OE9A118602"/>
</dbReference>
<organism evidence="1 2">
    <name type="scientific">Olea europaea subsp. europaea</name>
    <dbReference type="NCBI Taxonomy" id="158383"/>
    <lineage>
        <taxon>Eukaryota</taxon>
        <taxon>Viridiplantae</taxon>
        <taxon>Streptophyta</taxon>
        <taxon>Embryophyta</taxon>
        <taxon>Tracheophyta</taxon>
        <taxon>Spermatophyta</taxon>
        <taxon>Magnoliopsida</taxon>
        <taxon>eudicotyledons</taxon>
        <taxon>Gunneridae</taxon>
        <taxon>Pentapetalae</taxon>
        <taxon>asterids</taxon>
        <taxon>lamiids</taxon>
        <taxon>Lamiales</taxon>
        <taxon>Oleaceae</taxon>
        <taxon>Oleeae</taxon>
        <taxon>Olea</taxon>
    </lineage>
</organism>
<keyword evidence="2" id="KW-1185">Reference proteome</keyword>
<sequence length="80" mass="8792">MQLSQVGGDALMISVVPADVGKPNVKSDKAIVRDSVCLWENRDLSREIASLKVERDLLEEECEKAFPRRLDDGMGSGTSE</sequence>
<dbReference type="Proteomes" id="UP000594638">
    <property type="component" value="Unassembled WGS sequence"/>
</dbReference>
<gene>
    <name evidence="1" type="ORF">OLEA9_A118602</name>
</gene>
<comment type="caution">
    <text evidence="1">The sequence shown here is derived from an EMBL/GenBank/DDBJ whole genome shotgun (WGS) entry which is preliminary data.</text>
</comment>
<evidence type="ECO:0000313" key="2">
    <source>
        <dbReference type="Proteomes" id="UP000594638"/>
    </source>
</evidence>
<dbReference type="PANTHER" id="PTHR34452:SF7">
    <property type="entry name" value="MYOSIN HEAVY CHAIN-RELATED PROTEIN"/>
    <property type="match status" value="1"/>
</dbReference>
<dbReference type="EMBL" id="CACTIH010005448">
    <property type="protein sequence ID" value="CAA2993374.1"/>
    <property type="molecule type" value="Genomic_DNA"/>
</dbReference>
<dbReference type="PANTHER" id="PTHR34452">
    <property type="entry name" value="MYOSIN HEAVY CHAIN-RELATED PROTEIN"/>
    <property type="match status" value="1"/>
</dbReference>
<proteinExistence type="predicted"/>
<name>A0A8S0SNS1_OLEEU</name>
<evidence type="ECO:0000313" key="1">
    <source>
        <dbReference type="EMBL" id="CAA2993374.1"/>
    </source>
</evidence>
<accession>A0A8S0SNS1</accession>